<protein>
    <recommendedName>
        <fullName evidence="4">Lipoprotein</fullName>
    </recommendedName>
</protein>
<dbReference type="EMBL" id="BAAATD010000004">
    <property type="protein sequence ID" value="GAA2599801.1"/>
    <property type="molecule type" value="Genomic_DNA"/>
</dbReference>
<dbReference type="RefSeq" id="WP_344542373.1">
    <property type="nucleotide sequence ID" value="NZ_BAAATD010000004.1"/>
</dbReference>
<proteinExistence type="predicted"/>
<evidence type="ECO:0000313" key="3">
    <source>
        <dbReference type="Proteomes" id="UP001501509"/>
    </source>
</evidence>
<organism evidence="2 3">
    <name type="scientific">Actinomadura fulvescens</name>
    <dbReference type="NCBI Taxonomy" id="46160"/>
    <lineage>
        <taxon>Bacteria</taxon>
        <taxon>Bacillati</taxon>
        <taxon>Actinomycetota</taxon>
        <taxon>Actinomycetes</taxon>
        <taxon>Streptosporangiales</taxon>
        <taxon>Thermomonosporaceae</taxon>
        <taxon>Actinomadura</taxon>
    </lineage>
</organism>
<reference evidence="3" key="1">
    <citation type="journal article" date="2019" name="Int. J. Syst. Evol. Microbiol.">
        <title>The Global Catalogue of Microorganisms (GCM) 10K type strain sequencing project: providing services to taxonomists for standard genome sequencing and annotation.</title>
        <authorList>
            <consortium name="The Broad Institute Genomics Platform"/>
            <consortium name="The Broad Institute Genome Sequencing Center for Infectious Disease"/>
            <person name="Wu L."/>
            <person name="Ma J."/>
        </authorList>
    </citation>
    <scope>NUCLEOTIDE SEQUENCE [LARGE SCALE GENOMIC DNA]</scope>
    <source>
        <strain evidence="3">JCM 6833</strain>
    </source>
</reference>
<comment type="caution">
    <text evidence="2">The sequence shown here is derived from an EMBL/GenBank/DDBJ whole genome shotgun (WGS) entry which is preliminary data.</text>
</comment>
<accession>A0ABP6C4A9</accession>
<feature type="signal peptide" evidence="1">
    <location>
        <begin position="1"/>
        <end position="21"/>
    </location>
</feature>
<name>A0ABP6C4A9_9ACTN</name>
<sequence>MRRFSALTIAGLVAASLTACGGSDSAGSNSSSPSAGTSAPAASAVPNALTLPTVAGLLHEQLTAKKSVRMNLSTADGGQGTVAVSIASGTPELDITMTSEGETVRMIKTKDAVFMEEKDPKQQVAPGKTWTRFAADSKNPLAKLMLVLVGSMSSIADTAQQKSLMVAGGTLSAPVAEQVGGVAAQRYTVSIDMTKALDTIDLRKYLSTNTKLLQDLSKDLGVKNDPDVDRLANLSDADLAKLKGNMLKAVAGKPLTYEIWADAQNVPVKYSMEFPTKTRDKATITLSDWGTATVTAPPPAQVADMPDLPSAN</sequence>
<keyword evidence="3" id="KW-1185">Reference proteome</keyword>
<dbReference type="Proteomes" id="UP001501509">
    <property type="component" value="Unassembled WGS sequence"/>
</dbReference>
<evidence type="ECO:0000313" key="2">
    <source>
        <dbReference type="EMBL" id="GAA2599801.1"/>
    </source>
</evidence>
<evidence type="ECO:0000256" key="1">
    <source>
        <dbReference type="SAM" id="SignalP"/>
    </source>
</evidence>
<dbReference type="Gene3D" id="2.50.20.20">
    <property type="match status" value="1"/>
</dbReference>
<gene>
    <name evidence="2" type="ORF">GCM10010411_36790</name>
</gene>
<evidence type="ECO:0008006" key="4">
    <source>
        <dbReference type="Google" id="ProtNLM"/>
    </source>
</evidence>
<feature type="chain" id="PRO_5045981559" description="Lipoprotein" evidence="1">
    <location>
        <begin position="22"/>
        <end position="312"/>
    </location>
</feature>
<dbReference type="PROSITE" id="PS51257">
    <property type="entry name" value="PROKAR_LIPOPROTEIN"/>
    <property type="match status" value="1"/>
</dbReference>
<keyword evidence="1" id="KW-0732">Signal</keyword>